<evidence type="ECO:0000313" key="3">
    <source>
        <dbReference type="EMBL" id="KAJ3740169.1"/>
    </source>
</evidence>
<dbReference type="Proteomes" id="UP001142393">
    <property type="component" value="Unassembled WGS sequence"/>
</dbReference>
<feature type="transmembrane region" description="Helical" evidence="2">
    <location>
        <begin position="35"/>
        <end position="60"/>
    </location>
</feature>
<dbReference type="AlphaFoldDB" id="A0A9W8TTZ4"/>
<feature type="transmembrane region" description="Helical" evidence="2">
    <location>
        <begin position="80"/>
        <end position="100"/>
    </location>
</feature>
<feature type="compositionally biased region" description="Low complexity" evidence="1">
    <location>
        <begin position="202"/>
        <end position="223"/>
    </location>
</feature>
<evidence type="ECO:0000256" key="2">
    <source>
        <dbReference type="SAM" id="Phobius"/>
    </source>
</evidence>
<accession>A0A9W8TTZ4</accession>
<evidence type="ECO:0000313" key="4">
    <source>
        <dbReference type="Proteomes" id="UP001142393"/>
    </source>
</evidence>
<keyword evidence="2" id="KW-1133">Transmembrane helix</keyword>
<sequence>MDSKALHSKPSTLASFTNYFRPHRGEAVVRLRSNAFGLISVFISTWLLPVPSVVSAMRMLLSGNNARTGFLAGNGSEWNVRKAVCLLELTIVAMLIYNVLEAFYALQYPRKPLPPSGLSPAKKTNPLGIFSPESAKKPFRILSPNSTPTSASKFQFFSPSQTLALSESRSSQYPPSPVSSPSRVIRYSMPPKGGSSEGGVNASILSSTSTIPPTPSPSSTLASAYRGKHSSSFHGGRPMDGLFLSQITLSGDADDEEEEE</sequence>
<evidence type="ECO:0000256" key="1">
    <source>
        <dbReference type="SAM" id="MobiDB-lite"/>
    </source>
</evidence>
<organism evidence="3 4">
    <name type="scientific">Lentinula detonsa</name>
    <dbReference type="NCBI Taxonomy" id="2804962"/>
    <lineage>
        <taxon>Eukaryota</taxon>
        <taxon>Fungi</taxon>
        <taxon>Dikarya</taxon>
        <taxon>Basidiomycota</taxon>
        <taxon>Agaricomycotina</taxon>
        <taxon>Agaricomycetes</taxon>
        <taxon>Agaricomycetidae</taxon>
        <taxon>Agaricales</taxon>
        <taxon>Marasmiineae</taxon>
        <taxon>Omphalotaceae</taxon>
        <taxon>Lentinula</taxon>
    </lineage>
</organism>
<name>A0A9W8TTZ4_9AGAR</name>
<reference evidence="3 4" key="1">
    <citation type="journal article" date="2023" name="Proc. Natl. Acad. Sci. U.S.A.">
        <title>A global phylogenomic analysis of the shiitake genus Lentinula.</title>
        <authorList>
            <person name="Sierra-Patev S."/>
            <person name="Min B."/>
            <person name="Naranjo-Ortiz M."/>
            <person name="Looney B."/>
            <person name="Konkel Z."/>
            <person name="Slot J.C."/>
            <person name="Sakamoto Y."/>
            <person name="Steenwyk J.L."/>
            <person name="Rokas A."/>
            <person name="Carro J."/>
            <person name="Camarero S."/>
            <person name="Ferreira P."/>
            <person name="Molpeceres G."/>
            <person name="Ruiz-Duenas F.J."/>
            <person name="Serrano A."/>
            <person name="Henrissat B."/>
            <person name="Drula E."/>
            <person name="Hughes K.W."/>
            <person name="Mata J.L."/>
            <person name="Ishikawa N.K."/>
            <person name="Vargas-Isla R."/>
            <person name="Ushijima S."/>
            <person name="Smith C.A."/>
            <person name="Donoghue J."/>
            <person name="Ahrendt S."/>
            <person name="Andreopoulos W."/>
            <person name="He G."/>
            <person name="LaButti K."/>
            <person name="Lipzen A."/>
            <person name="Ng V."/>
            <person name="Riley R."/>
            <person name="Sandor L."/>
            <person name="Barry K."/>
            <person name="Martinez A.T."/>
            <person name="Xiao Y."/>
            <person name="Gibbons J.G."/>
            <person name="Terashima K."/>
            <person name="Grigoriev I.V."/>
            <person name="Hibbett D."/>
        </authorList>
    </citation>
    <scope>NUCLEOTIDE SEQUENCE [LARGE SCALE GENOMIC DNA]</scope>
    <source>
        <strain evidence="3 4">TFB7810</strain>
    </source>
</reference>
<comment type="caution">
    <text evidence="3">The sequence shown here is derived from an EMBL/GenBank/DDBJ whole genome shotgun (WGS) entry which is preliminary data.</text>
</comment>
<keyword evidence="4" id="KW-1185">Reference proteome</keyword>
<keyword evidence="2" id="KW-0472">Membrane</keyword>
<feature type="compositionally biased region" description="Low complexity" evidence="1">
    <location>
        <begin position="168"/>
        <end position="188"/>
    </location>
</feature>
<dbReference type="EMBL" id="JANVFU010000015">
    <property type="protein sequence ID" value="KAJ3740169.1"/>
    <property type="molecule type" value="Genomic_DNA"/>
</dbReference>
<feature type="region of interest" description="Disordered" evidence="1">
    <location>
        <begin position="165"/>
        <end position="239"/>
    </location>
</feature>
<keyword evidence="2" id="KW-0812">Transmembrane</keyword>
<gene>
    <name evidence="3" type="ORF">DFH05DRAFT_1529466</name>
</gene>
<protein>
    <submittedName>
        <fullName evidence="3">Uncharacterized protein</fullName>
    </submittedName>
</protein>
<proteinExistence type="predicted"/>